<name>A0A7S4QE40_9DINO</name>
<dbReference type="SUPFAM" id="SSF51556">
    <property type="entry name" value="Metallo-dependent hydrolases"/>
    <property type="match status" value="1"/>
</dbReference>
<feature type="compositionally biased region" description="Basic residues" evidence="1">
    <location>
        <begin position="29"/>
        <end position="40"/>
    </location>
</feature>
<dbReference type="CDD" id="cd01299">
    <property type="entry name" value="Met_dep_hydrolase_A"/>
    <property type="match status" value="1"/>
</dbReference>
<dbReference type="InterPro" id="IPR051781">
    <property type="entry name" value="Metallo-dep_Hydrolase"/>
</dbReference>
<dbReference type="EMBL" id="HBNR01027999">
    <property type="protein sequence ID" value="CAE4580863.1"/>
    <property type="molecule type" value="Transcribed_RNA"/>
</dbReference>
<gene>
    <name evidence="3" type="ORF">AMON00008_LOCUS19003</name>
</gene>
<dbReference type="PANTHER" id="PTHR43135">
    <property type="entry name" value="ALPHA-D-RIBOSE 1-METHYLPHOSPHONATE 5-TRIPHOSPHATE DIPHOSPHATASE"/>
    <property type="match status" value="1"/>
</dbReference>
<reference evidence="3" key="1">
    <citation type="submission" date="2021-01" db="EMBL/GenBank/DDBJ databases">
        <authorList>
            <person name="Corre E."/>
            <person name="Pelletier E."/>
            <person name="Niang G."/>
            <person name="Scheremetjew M."/>
            <person name="Finn R."/>
            <person name="Kale V."/>
            <person name="Holt S."/>
            <person name="Cochrane G."/>
            <person name="Meng A."/>
            <person name="Brown T."/>
            <person name="Cohen L."/>
        </authorList>
    </citation>
    <scope>NUCLEOTIDE SEQUENCE</scope>
    <source>
        <strain evidence="3">CCMP3105</strain>
    </source>
</reference>
<organism evidence="3">
    <name type="scientific">Alexandrium monilatum</name>
    <dbReference type="NCBI Taxonomy" id="311494"/>
    <lineage>
        <taxon>Eukaryota</taxon>
        <taxon>Sar</taxon>
        <taxon>Alveolata</taxon>
        <taxon>Dinophyceae</taxon>
        <taxon>Gonyaulacales</taxon>
        <taxon>Pyrocystaceae</taxon>
        <taxon>Alexandrium</taxon>
    </lineage>
</organism>
<protein>
    <recommendedName>
        <fullName evidence="2">Amidohydrolase-related domain-containing protein</fullName>
    </recommendedName>
</protein>
<dbReference type="AlphaFoldDB" id="A0A7S4QE40"/>
<proteinExistence type="predicted"/>
<dbReference type="GO" id="GO:0016810">
    <property type="term" value="F:hydrolase activity, acting on carbon-nitrogen (but not peptide) bonds"/>
    <property type="evidence" value="ECO:0007669"/>
    <property type="project" value="InterPro"/>
</dbReference>
<feature type="domain" description="Amidohydrolase-related" evidence="2">
    <location>
        <begin position="111"/>
        <end position="458"/>
    </location>
</feature>
<evidence type="ECO:0000256" key="1">
    <source>
        <dbReference type="SAM" id="MobiDB-lite"/>
    </source>
</evidence>
<feature type="region of interest" description="Disordered" evidence="1">
    <location>
        <begin position="1"/>
        <end position="49"/>
    </location>
</feature>
<sequence>MAQATLGSQPQAASRGGPVPPSSSAAPPARRHSVSRAMAKRKLDEATSEPPMLCGECQAVAFVNARVLDVERGVLSEAGQTVRVLGDTIAAVGAGVQPEAGDRIIEAGGMTLMPGLIDMHVHVTAWSANFAMLTRQATSYTAMRARHILRGMLLRGFTSVRDAGGADFGLAQAVEENLIEGPKIFFCGHALSQTGGHGDQRGPGENAEPCMCMHGLGVVCDGVAQMRQACRDEIRKGATQIKLMVSGGVASPCDRIDSTQFALDEITAAVEEAEAANIPVMAHAYTARAIKRALQCGVRSIEHGNLLDESCLQLFLEKGAFLVPTLATYKVLVSEGVANGMPKDQVAKVSKVLDAGVQALGLAHRAGVKICFGTDLLGDMHRHQLTGLALHAEVQPSADVLRAATCTAAELLGLPGRLGVVRAGARADLLLVDGNPLADLSVLLAPELRLKMVMKGGVLHKGG</sequence>
<dbReference type="InterPro" id="IPR011059">
    <property type="entry name" value="Metal-dep_hydrolase_composite"/>
</dbReference>
<dbReference type="SUPFAM" id="SSF51338">
    <property type="entry name" value="Composite domain of metallo-dependent hydrolases"/>
    <property type="match status" value="1"/>
</dbReference>
<dbReference type="Gene3D" id="2.30.40.10">
    <property type="entry name" value="Urease, subunit C, domain 1"/>
    <property type="match status" value="1"/>
</dbReference>
<accession>A0A7S4QE40</accession>
<dbReference type="Gene3D" id="3.20.20.140">
    <property type="entry name" value="Metal-dependent hydrolases"/>
    <property type="match status" value="1"/>
</dbReference>
<dbReference type="InterPro" id="IPR006680">
    <property type="entry name" value="Amidohydro-rel"/>
</dbReference>
<feature type="compositionally biased region" description="Polar residues" evidence="1">
    <location>
        <begin position="1"/>
        <end position="11"/>
    </location>
</feature>
<dbReference type="InterPro" id="IPR032466">
    <property type="entry name" value="Metal_Hydrolase"/>
</dbReference>
<feature type="compositionally biased region" description="Low complexity" evidence="1">
    <location>
        <begin position="12"/>
        <end position="28"/>
    </location>
</feature>
<dbReference type="PANTHER" id="PTHR43135:SF3">
    <property type="entry name" value="ALPHA-D-RIBOSE 1-METHYLPHOSPHONATE 5-TRIPHOSPHATE DIPHOSPHATASE"/>
    <property type="match status" value="1"/>
</dbReference>
<evidence type="ECO:0000313" key="3">
    <source>
        <dbReference type="EMBL" id="CAE4580863.1"/>
    </source>
</evidence>
<evidence type="ECO:0000259" key="2">
    <source>
        <dbReference type="Pfam" id="PF01979"/>
    </source>
</evidence>
<dbReference type="InterPro" id="IPR057744">
    <property type="entry name" value="OTAase-like"/>
</dbReference>
<dbReference type="Pfam" id="PF01979">
    <property type="entry name" value="Amidohydro_1"/>
    <property type="match status" value="1"/>
</dbReference>